<dbReference type="EMBL" id="JBBMQX010000023">
    <property type="protein sequence ID" value="MEM5534605.1"/>
    <property type="molecule type" value="Genomic_DNA"/>
</dbReference>
<feature type="non-terminal residue" evidence="2">
    <location>
        <position position="85"/>
    </location>
</feature>
<proteinExistence type="predicted"/>
<dbReference type="Proteomes" id="UP001457661">
    <property type="component" value="Unassembled WGS sequence"/>
</dbReference>
<sequence length="85" mass="8614">MNTVKKNTIALTLGAVVVGSASFVSADVQANPFEFQQLVTGYQLDAKEGKCGEGKCGGDAKDAKAKTEGKCGEGKCGGDAKDAKA</sequence>
<reference evidence="2 3" key="1">
    <citation type="submission" date="2024-03" db="EMBL/GenBank/DDBJ databases">
        <title>Community enrichment and isolation of bacterial strains for fucoidan degradation.</title>
        <authorList>
            <person name="Sichert A."/>
        </authorList>
    </citation>
    <scope>NUCLEOTIDE SEQUENCE [LARGE SCALE GENOMIC DNA]</scope>
    <source>
        <strain evidence="2 3">AS26</strain>
    </source>
</reference>
<name>A0ABU9TLL2_9GAMM</name>
<evidence type="ECO:0000313" key="3">
    <source>
        <dbReference type="Proteomes" id="UP001457661"/>
    </source>
</evidence>
<accession>A0ABU9TLL2</accession>
<organism evidence="2 3">
    <name type="scientific">Pseudoalteromonas arctica</name>
    <dbReference type="NCBI Taxonomy" id="394751"/>
    <lineage>
        <taxon>Bacteria</taxon>
        <taxon>Pseudomonadati</taxon>
        <taxon>Pseudomonadota</taxon>
        <taxon>Gammaproteobacteria</taxon>
        <taxon>Alteromonadales</taxon>
        <taxon>Pseudoalteromonadaceae</taxon>
        <taxon>Pseudoalteromonas</taxon>
    </lineage>
</organism>
<gene>
    <name evidence="2" type="ORF">WNY57_19440</name>
</gene>
<evidence type="ECO:0008006" key="4">
    <source>
        <dbReference type="Google" id="ProtNLM"/>
    </source>
</evidence>
<keyword evidence="1" id="KW-0732">Signal</keyword>
<feature type="signal peptide" evidence="1">
    <location>
        <begin position="1"/>
        <end position="26"/>
    </location>
</feature>
<keyword evidence="3" id="KW-1185">Reference proteome</keyword>
<evidence type="ECO:0000313" key="2">
    <source>
        <dbReference type="EMBL" id="MEM5534605.1"/>
    </source>
</evidence>
<feature type="chain" id="PRO_5045963445" description="Low-complexity protein" evidence="1">
    <location>
        <begin position="27"/>
        <end position="85"/>
    </location>
</feature>
<protein>
    <recommendedName>
        <fullName evidence="4">Low-complexity protein</fullName>
    </recommendedName>
</protein>
<comment type="caution">
    <text evidence="2">The sequence shown here is derived from an EMBL/GenBank/DDBJ whole genome shotgun (WGS) entry which is preliminary data.</text>
</comment>
<evidence type="ECO:0000256" key="1">
    <source>
        <dbReference type="SAM" id="SignalP"/>
    </source>
</evidence>